<dbReference type="InterPro" id="IPR011991">
    <property type="entry name" value="ArsR-like_HTH"/>
</dbReference>
<dbReference type="InterPro" id="IPR036390">
    <property type="entry name" value="WH_DNA-bd_sf"/>
</dbReference>
<dbReference type="InterPro" id="IPR051011">
    <property type="entry name" value="Metal_resp_trans_reg"/>
</dbReference>
<organism evidence="5 6">
    <name type="scientific">Nocardioides dubius</name>
    <dbReference type="NCBI Taxonomy" id="317019"/>
    <lineage>
        <taxon>Bacteria</taxon>
        <taxon>Bacillati</taxon>
        <taxon>Actinomycetota</taxon>
        <taxon>Actinomycetes</taxon>
        <taxon>Propionibacteriales</taxon>
        <taxon>Nocardioidaceae</taxon>
        <taxon>Nocardioides</taxon>
    </lineage>
</organism>
<keyword evidence="6" id="KW-1185">Reference proteome</keyword>
<evidence type="ECO:0000256" key="3">
    <source>
        <dbReference type="ARBA" id="ARBA00023163"/>
    </source>
</evidence>
<evidence type="ECO:0000256" key="2">
    <source>
        <dbReference type="ARBA" id="ARBA00023125"/>
    </source>
</evidence>
<sequence length="115" mass="12734">MYEYADWIEPDDSEIAVCVEIFSLLADATRMRIVLALREGEQSVGAIAGLVGKSQAAVSQHLAKLRMSRLVTTRHEGPKVYYSLANDHPLELLQVAIRQAEHAVGGSLRHHDRGQ</sequence>
<dbReference type="InterPro" id="IPR036388">
    <property type="entry name" value="WH-like_DNA-bd_sf"/>
</dbReference>
<dbReference type="EMBL" id="BAAALG010000016">
    <property type="protein sequence ID" value="GAA1113212.1"/>
    <property type="molecule type" value="Genomic_DNA"/>
</dbReference>
<dbReference type="Pfam" id="PF01022">
    <property type="entry name" value="HTH_5"/>
    <property type="match status" value="1"/>
</dbReference>
<dbReference type="NCBIfam" id="NF033788">
    <property type="entry name" value="HTH_metalloreg"/>
    <property type="match status" value="1"/>
</dbReference>
<evidence type="ECO:0000256" key="1">
    <source>
        <dbReference type="ARBA" id="ARBA00023015"/>
    </source>
</evidence>
<dbReference type="InterPro" id="IPR001845">
    <property type="entry name" value="HTH_ArsR_DNA-bd_dom"/>
</dbReference>
<name>A0ABN1U1U3_9ACTN</name>
<dbReference type="SUPFAM" id="SSF46785">
    <property type="entry name" value="Winged helix' DNA-binding domain"/>
    <property type="match status" value="1"/>
</dbReference>
<dbReference type="SMART" id="SM00418">
    <property type="entry name" value="HTH_ARSR"/>
    <property type="match status" value="1"/>
</dbReference>
<dbReference type="Proteomes" id="UP001501581">
    <property type="component" value="Unassembled WGS sequence"/>
</dbReference>
<proteinExistence type="predicted"/>
<dbReference type="Gene3D" id="1.10.10.10">
    <property type="entry name" value="Winged helix-like DNA-binding domain superfamily/Winged helix DNA-binding domain"/>
    <property type="match status" value="1"/>
</dbReference>
<dbReference type="RefSeq" id="WP_343996575.1">
    <property type="nucleotide sequence ID" value="NZ_BAAALG010000016.1"/>
</dbReference>
<accession>A0ABN1U1U3</accession>
<keyword evidence="1" id="KW-0805">Transcription regulation</keyword>
<evidence type="ECO:0000313" key="6">
    <source>
        <dbReference type="Proteomes" id="UP001501581"/>
    </source>
</evidence>
<protein>
    <submittedName>
        <fullName evidence="5">Metalloregulator ArsR/SmtB family transcription factor</fullName>
    </submittedName>
</protein>
<gene>
    <name evidence="5" type="ORF">GCM10009668_38890</name>
</gene>
<keyword evidence="3" id="KW-0804">Transcription</keyword>
<evidence type="ECO:0000259" key="4">
    <source>
        <dbReference type="PROSITE" id="PS50987"/>
    </source>
</evidence>
<evidence type="ECO:0000313" key="5">
    <source>
        <dbReference type="EMBL" id="GAA1113212.1"/>
    </source>
</evidence>
<reference evidence="5 6" key="1">
    <citation type="journal article" date="2019" name="Int. J. Syst. Evol. Microbiol.">
        <title>The Global Catalogue of Microorganisms (GCM) 10K type strain sequencing project: providing services to taxonomists for standard genome sequencing and annotation.</title>
        <authorList>
            <consortium name="The Broad Institute Genomics Platform"/>
            <consortium name="The Broad Institute Genome Sequencing Center for Infectious Disease"/>
            <person name="Wu L."/>
            <person name="Ma J."/>
        </authorList>
    </citation>
    <scope>NUCLEOTIDE SEQUENCE [LARGE SCALE GENOMIC DNA]</scope>
    <source>
        <strain evidence="5 6">JCM 13008</strain>
    </source>
</reference>
<dbReference type="PRINTS" id="PR00778">
    <property type="entry name" value="HTHARSR"/>
</dbReference>
<dbReference type="PANTHER" id="PTHR43132:SF8">
    <property type="entry name" value="HTH-TYPE TRANSCRIPTIONAL REGULATOR KMTR"/>
    <property type="match status" value="1"/>
</dbReference>
<dbReference type="PANTHER" id="PTHR43132">
    <property type="entry name" value="ARSENICAL RESISTANCE OPERON REPRESSOR ARSR-RELATED"/>
    <property type="match status" value="1"/>
</dbReference>
<keyword evidence="2" id="KW-0238">DNA-binding</keyword>
<dbReference type="PROSITE" id="PS50987">
    <property type="entry name" value="HTH_ARSR_2"/>
    <property type="match status" value="1"/>
</dbReference>
<feature type="domain" description="HTH arsR-type" evidence="4">
    <location>
        <begin position="10"/>
        <end position="104"/>
    </location>
</feature>
<comment type="caution">
    <text evidence="5">The sequence shown here is derived from an EMBL/GenBank/DDBJ whole genome shotgun (WGS) entry which is preliminary data.</text>
</comment>
<dbReference type="CDD" id="cd00090">
    <property type="entry name" value="HTH_ARSR"/>
    <property type="match status" value="1"/>
</dbReference>